<feature type="region of interest" description="Disordered" evidence="8">
    <location>
        <begin position="215"/>
        <end position="282"/>
    </location>
</feature>
<dbReference type="GO" id="GO:0000398">
    <property type="term" value="P:mRNA splicing, via spliceosome"/>
    <property type="evidence" value="ECO:0007669"/>
    <property type="project" value="EnsemblFungi"/>
</dbReference>
<dbReference type="Pfam" id="PF00076">
    <property type="entry name" value="RRM_1"/>
    <property type="match status" value="1"/>
</dbReference>
<dbReference type="EMBL" id="KV454289">
    <property type="protein sequence ID" value="ODQ76422.1"/>
    <property type="molecule type" value="Genomic_DNA"/>
</dbReference>
<dbReference type="GO" id="GO:0071004">
    <property type="term" value="C:U2-type prespliceosome"/>
    <property type="evidence" value="ECO:0007669"/>
    <property type="project" value="EnsemblFungi"/>
</dbReference>
<evidence type="ECO:0000256" key="5">
    <source>
        <dbReference type="ARBA" id="ARBA00023242"/>
    </source>
</evidence>
<dbReference type="PANTHER" id="PTHR13952:SF5">
    <property type="entry name" value="U1 SMALL NUCLEAR RIBONUCLEOPROTEIN 70 KDA"/>
    <property type="match status" value="1"/>
</dbReference>
<dbReference type="InterPro" id="IPR012677">
    <property type="entry name" value="Nucleotide-bd_a/b_plait_sf"/>
</dbReference>
<dbReference type="Pfam" id="PF12220">
    <property type="entry name" value="U1snRNP70_N"/>
    <property type="match status" value="1"/>
</dbReference>
<evidence type="ECO:0000313" key="11">
    <source>
        <dbReference type="Proteomes" id="UP000094385"/>
    </source>
</evidence>
<dbReference type="STRING" id="675824.A0A1E3QH55"/>
<gene>
    <name evidence="10" type="ORF">LIPSTDRAFT_60565</name>
</gene>
<dbReference type="SMART" id="SM00360">
    <property type="entry name" value="RRM"/>
    <property type="match status" value="1"/>
</dbReference>
<dbReference type="GO" id="GO:0003729">
    <property type="term" value="F:mRNA binding"/>
    <property type="evidence" value="ECO:0007669"/>
    <property type="project" value="EnsemblFungi"/>
</dbReference>
<dbReference type="InterPro" id="IPR022023">
    <property type="entry name" value="U1snRNP70_N"/>
</dbReference>
<keyword evidence="11" id="KW-1185">Reference proteome</keyword>
<sequence>MTDKLPPPLLALFAPRPPLRYLPPSDTAPANRRTARISGVAKFLEILNTPEPSYVPTETKAEEIERLRREKLQAHENRVKDGLESWNPNSDPLVKGDPFQTLFISRLSFDTTEQDLDDECGRYGQIERIRIVRDKISGKPRGYAFVVFAREKDMRVAYKDMNGVQIKGRRVLVDVERGRTVKAWKPRRLGGGLGGRHYTKAGLLRPVGKDLLREKERESDRFRQPERERERHDRDRYRARGGGREWDRDKERDRVRDRDHDRDRFRDRHDRDRNSDRSRWRR</sequence>
<name>A0A1E3QH55_LIPST</name>
<feature type="compositionally biased region" description="Pro residues" evidence="8">
    <location>
        <begin position="1"/>
        <end position="21"/>
    </location>
</feature>
<evidence type="ECO:0000256" key="6">
    <source>
        <dbReference type="ARBA" id="ARBA00023274"/>
    </source>
</evidence>
<evidence type="ECO:0000256" key="7">
    <source>
        <dbReference type="PROSITE-ProRule" id="PRU00176"/>
    </source>
</evidence>
<dbReference type="InterPro" id="IPR034143">
    <property type="entry name" value="snRNP70_RRM"/>
</dbReference>
<dbReference type="FunFam" id="3.30.70.330:FF:001585">
    <property type="entry name" value="U1 small nuclear ribonucleoprotein 70 kDa"/>
    <property type="match status" value="1"/>
</dbReference>
<evidence type="ECO:0000259" key="9">
    <source>
        <dbReference type="PROSITE" id="PS50102"/>
    </source>
</evidence>
<dbReference type="PANTHER" id="PTHR13952">
    <property type="entry name" value="U1 SMALL NUCLEAR RIBONUCLEOPROTEIN 70 KD"/>
    <property type="match status" value="1"/>
</dbReference>
<evidence type="ECO:0000256" key="3">
    <source>
        <dbReference type="ARBA" id="ARBA00016996"/>
    </source>
</evidence>
<comment type="subcellular location">
    <subcellularLocation>
        <location evidence="1">Nucleus speckle</location>
    </subcellularLocation>
    <subcellularLocation>
        <location evidence="2">Nucleus</location>
        <location evidence="2">Nucleoplasm</location>
    </subcellularLocation>
</comment>
<dbReference type="InterPro" id="IPR051183">
    <property type="entry name" value="U1_U11-U12_snRNP_70-35kDa"/>
</dbReference>
<dbReference type="GO" id="GO:0000243">
    <property type="term" value="C:commitment complex"/>
    <property type="evidence" value="ECO:0007669"/>
    <property type="project" value="EnsemblFungi"/>
</dbReference>
<dbReference type="OrthoDB" id="4207594at2759"/>
<keyword evidence="6" id="KW-0687">Ribonucleoprotein</keyword>
<dbReference type="Gene3D" id="3.30.70.330">
    <property type="match status" value="1"/>
</dbReference>
<evidence type="ECO:0000256" key="2">
    <source>
        <dbReference type="ARBA" id="ARBA00004642"/>
    </source>
</evidence>
<organism evidence="10 11">
    <name type="scientific">Lipomyces starkeyi NRRL Y-11557</name>
    <dbReference type="NCBI Taxonomy" id="675824"/>
    <lineage>
        <taxon>Eukaryota</taxon>
        <taxon>Fungi</taxon>
        <taxon>Dikarya</taxon>
        <taxon>Ascomycota</taxon>
        <taxon>Saccharomycotina</taxon>
        <taxon>Lipomycetes</taxon>
        <taxon>Lipomycetales</taxon>
        <taxon>Lipomycetaceae</taxon>
        <taxon>Lipomyces</taxon>
    </lineage>
</organism>
<protein>
    <recommendedName>
        <fullName evidence="3">U1 small nuclear ribonucleoprotein 70 kDa</fullName>
    </recommendedName>
</protein>
<evidence type="ECO:0000256" key="4">
    <source>
        <dbReference type="ARBA" id="ARBA00022884"/>
    </source>
</evidence>
<dbReference type="AlphaFoldDB" id="A0A1E3QH55"/>
<dbReference type="GO" id="GO:0016607">
    <property type="term" value="C:nuclear speck"/>
    <property type="evidence" value="ECO:0007669"/>
    <property type="project" value="UniProtKB-SubCell"/>
</dbReference>
<evidence type="ECO:0000313" key="10">
    <source>
        <dbReference type="EMBL" id="ODQ76422.1"/>
    </source>
</evidence>
<dbReference type="InterPro" id="IPR000504">
    <property type="entry name" value="RRM_dom"/>
</dbReference>
<dbReference type="CDD" id="cd12236">
    <property type="entry name" value="RRM_snRNP70"/>
    <property type="match status" value="1"/>
</dbReference>
<accession>A0A1E3QH55</accession>
<dbReference type="GO" id="GO:0005685">
    <property type="term" value="C:U1 snRNP"/>
    <property type="evidence" value="ECO:0007669"/>
    <property type="project" value="EnsemblFungi"/>
</dbReference>
<evidence type="ECO:0000256" key="1">
    <source>
        <dbReference type="ARBA" id="ARBA00004324"/>
    </source>
</evidence>
<evidence type="ECO:0000256" key="8">
    <source>
        <dbReference type="SAM" id="MobiDB-lite"/>
    </source>
</evidence>
<dbReference type="SUPFAM" id="SSF54928">
    <property type="entry name" value="RNA-binding domain, RBD"/>
    <property type="match status" value="1"/>
</dbReference>
<dbReference type="GO" id="GO:0030619">
    <property type="term" value="F:U1 snRNA binding"/>
    <property type="evidence" value="ECO:0007669"/>
    <property type="project" value="EnsemblFungi"/>
</dbReference>
<dbReference type="InterPro" id="IPR035979">
    <property type="entry name" value="RBD_domain_sf"/>
</dbReference>
<feature type="domain" description="RRM" evidence="9">
    <location>
        <begin position="100"/>
        <end position="178"/>
    </location>
</feature>
<feature type="region of interest" description="Disordered" evidence="8">
    <location>
        <begin position="1"/>
        <end position="32"/>
    </location>
</feature>
<keyword evidence="4 7" id="KW-0694">RNA-binding</keyword>
<reference evidence="10 11" key="1">
    <citation type="journal article" date="2016" name="Proc. Natl. Acad. Sci. U.S.A.">
        <title>Comparative genomics of biotechnologically important yeasts.</title>
        <authorList>
            <person name="Riley R."/>
            <person name="Haridas S."/>
            <person name="Wolfe K.H."/>
            <person name="Lopes M.R."/>
            <person name="Hittinger C.T."/>
            <person name="Goeker M."/>
            <person name="Salamov A.A."/>
            <person name="Wisecaver J.H."/>
            <person name="Long T.M."/>
            <person name="Calvey C.H."/>
            <person name="Aerts A.L."/>
            <person name="Barry K.W."/>
            <person name="Choi C."/>
            <person name="Clum A."/>
            <person name="Coughlan A.Y."/>
            <person name="Deshpande S."/>
            <person name="Douglass A.P."/>
            <person name="Hanson S.J."/>
            <person name="Klenk H.-P."/>
            <person name="LaButti K.M."/>
            <person name="Lapidus A."/>
            <person name="Lindquist E.A."/>
            <person name="Lipzen A.M."/>
            <person name="Meier-Kolthoff J.P."/>
            <person name="Ohm R.A."/>
            <person name="Otillar R.P."/>
            <person name="Pangilinan J.L."/>
            <person name="Peng Y."/>
            <person name="Rokas A."/>
            <person name="Rosa C.A."/>
            <person name="Scheuner C."/>
            <person name="Sibirny A.A."/>
            <person name="Slot J.C."/>
            <person name="Stielow J.B."/>
            <person name="Sun H."/>
            <person name="Kurtzman C.P."/>
            <person name="Blackwell M."/>
            <person name="Grigoriev I.V."/>
            <person name="Jeffries T.W."/>
        </authorList>
    </citation>
    <scope>NUCLEOTIDE SEQUENCE [LARGE SCALE GENOMIC DNA]</scope>
    <source>
        <strain evidence="10 11">NRRL Y-11557</strain>
    </source>
</reference>
<dbReference type="GO" id="GO:0071011">
    <property type="term" value="C:precatalytic spliceosome"/>
    <property type="evidence" value="ECO:0007669"/>
    <property type="project" value="TreeGrafter"/>
</dbReference>
<dbReference type="Proteomes" id="UP000094385">
    <property type="component" value="Unassembled WGS sequence"/>
</dbReference>
<proteinExistence type="predicted"/>
<dbReference type="PROSITE" id="PS50102">
    <property type="entry name" value="RRM"/>
    <property type="match status" value="1"/>
</dbReference>
<keyword evidence="5" id="KW-0539">Nucleus</keyword>